<dbReference type="InterPro" id="IPR000887">
    <property type="entry name" value="Aldlse_KDPG_KHG"/>
</dbReference>
<evidence type="ECO:0000256" key="3">
    <source>
        <dbReference type="ARBA" id="ARBA00011233"/>
    </source>
</evidence>
<gene>
    <name evidence="6" type="primary">LOC107769491</name>
</gene>
<evidence type="ECO:0000256" key="4">
    <source>
        <dbReference type="ARBA" id="ARBA00023239"/>
    </source>
</evidence>
<dbReference type="CDD" id="cd00452">
    <property type="entry name" value="KDPG_aldolase"/>
    <property type="match status" value="1"/>
</dbReference>
<evidence type="ECO:0000256" key="5">
    <source>
        <dbReference type="ARBA" id="ARBA00023277"/>
    </source>
</evidence>
<dbReference type="RefSeq" id="XP_016444200.1">
    <property type="nucleotide sequence ID" value="XM_016588714.1"/>
</dbReference>
<accession>A0A1S3XWE7</accession>
<dbReference type="InterPro" id="IPR013785">
    <property type="entry name" value="Aldolase_TIM"/>
</dbReference>
<organism evidence="6">
    <name type="scientific">Nicotiana tabacum</name>
    <name type="common">Common tobacco</name>
    <dbReference type="NCBI Taxonomy" id="4097"/>
    <lineage>
        <taxon>Eukaryota</taxon>
        <taxon>Viridiplantae</taxon>
        <taxon>Streptophyta</taxon>
        <taxon>Embryophyta</taxon>
        <taxon>Tracheophyta</taxon>
        <taxon>Spermatophyta</taxon>
        <taxon>Magnoliopsida</taxon>
        <taxon>eudicotyledons</taxon>
        <taxon>Gunneridae</taxon>
        <taxon>Pentapetalae</taxon>
        <taxon>asterids</taxon>
        <taxon>lamiids</taxon>
        <taxon>Solanales</taxon>
        <taxon>Solanaceae</taxon>
        <taxon>Nicotianoideae</taxon>
        <taxon>Nicotianeae</taxon>
        <taxon>Nicotiana</taxon>
    </lineage>
</organism>
<dbReference type="SUPFAM" id="SSF51569">
    <property type="entry name" value="Aldolase"/>
    <property type="match status" value="1"/>
</dbReference>
<evidence type="ECO:0000256" key="1">
    <source>
        <dbReference type="ARBA" id="ARBA00004761"/>
    </source>
</evidence>
<keyword evidence="5" id="KW-0119">Carbohydrate metabolism</keyword>
<dbReference type="Gene3D" id="3.20.20.70">
    <property type="entry name" value="Aldolase class I"/>
    <property type="match status" value="1"/>
</dbReference>
<evidence type="ECO:0000256" key="2">
    <source>
        <dbReference type="ARBA" id="ARBA00006906"/>
    </source>
</evidence>
<dbReference type="GO" id="GO:0016829">
    <property type="term" value="F:lyase activity"/>
    <property type="evidence" value="ECO:0007669"/>
    <property type="project" value="UniProtKB-KW"/>
</dbReference>
<comment type="pathway">
    <text evidence="1">Carbohydrate acid metabolism.</text>
</comment>
<dbReference type="PANTHER" id="PTHR30246">
    <property type="entry name" value="2-KETO-3-DEOXY-6-PHOSPHOGLUCONATE ALDOLASE"/>
    <property type="match status" value="1"/>
</dbReference>
<protein>
    <submittedName>
        <fullName evidence="6">KHG/KDPG aldolase isoform X2</fullName>
    </submittedName>
</protein>
<dbReference type="Pfam" id="PF01081">
    <property type="entry name" value="Aldolase"/>
    <property type="match status" value="1"/>
</dbReference>
<reference evidence="6" key="1">
    <citation type="submission" date="2025-08" db="UniProtKB">
        <authorList>
            <consortium name="RefSeq"/>
        </authorList>
    </citation>
    <scope>IDENTIFICATION</scope>
</reference>
<dbReference type="OrthoDB" id="1476984at2759"/>
<proteinExistence type="inferred from homology"/>
<comment type="subunit">
    <text evidence="3">Homotrimer.</text>
</comment>
<dbReference type="PANTHER" id="PTHR30246:SF1">
    <property type="entry name" value="2-DEHYDRO-3-DEOXY-6-PHOSPHOGALACTONATE ALDOLASE-RELATED"/>
    <property type="match status" value="1"/>
</dbReference>
<keyword evidence="4" id="KW-0456">Lyase</keyword>
<comment type="similarity">
    <text evidence="2">Belongs to the KHG/KDPG aldolase family.</text>
</comment>
<sequence length="194" mass="20974">MAVASFSLPLTYFPQRHKLPFSCCCSSSVKQSNSVPSNCIANKALQEIQNSGVIACLRTQNADLATRAARAALDGGISVLEIVVSTPDAFEVLRNLVHHYPTKTFGAGTVLQAKDAKDSIKSGAKFLMSPATVMDILVGVSERDALYIPGVMTPTEILSAFNAGAKIVKIWLGNTLVKAHQQLFYQMPYLTKRQ</sequence>
<name>A0A1S3XWE7_TOBAC</name>
<evidence type="ECO:0000313" key="6">
    <source>
        <dbReference type="RefSeq" id="XP_016444200.1"/>
    </source>
</evidence>
<dbReference type="AlphaFoldDB" id="A0A1S3XWE7"/>